<evidence type="ECO:0000256" key="5">
    <source>
        <dbReference type="ARBA" id="ARBA00029543"/>
    </source>
</evidence>
<evidence type="ECO:0000256" key="7">
    <source>
        <dbReference type="SAM" id="MobiDB-lite"/>
    </source>
</evidence>
<keyword evidence="1" id="KW-0540">Nuclease</keyword>
<evidence type="ECO:0000256" key="6">
    <source>
        <dbReference type="ARBA" id="ARBA00030030"/>
    </source>
</evidence>
<dbReference type="InterPro" id="IPR027521">
    <property type="entry name" value="Usb1"/>
</dbReference>
<dbReference type="Proteomes" id="UP000054538">
    <property type="component" value="Unassembled WGS sequence"/>
</dbReference>
<evidence type="ECO:0000256" key="2">
    <source>
        <dbReference type="ARBA" id="ARBA00022801"/>
    </source>
</evidence>
<dbReference type="Pfam" id="PF09749">
    <property type="entry name" value="HVSL"/>
    <property type="match status" value="1"/>
</dbReference>
<dbReference type="Gene3D" id="3.90.1140.10">
    <property type="entry name" value="Cyclic phosphodiesterase"/>
    <property type="match status" value="1"/>
</dbReference>
<keyword evidence="2" id="KW-0378">Hydrolase</keyword>
<gene>
    <name evidence="8" type="ORF">PAXRUDRAFT_11220</name>
</gene>
<dbReference type="GO" id="GO:0000175">
    <property type="term" value="F:3'-5'-RNA exonuclease activity"/>
    <property type="evidence" value="ECO:0007669"/>
    <property type="project" value="TreeGrafter"/>
</dbReference>
<name>A0A0D0E407_9AGAM</name>
<proteinExistence type="predicted"/>
<dbReference type="GO" id="GO:0034477">
    <property type="term" value="P:U6 snRNA 3'-end processing"/>
    <property type="evidence" value="ECO:0007669"/>
    <property type="project" value="InterPro"/>
</dbReference>
<feature type="region of interest" description="Disordered" evidence="7">
    <location>
        <begin position="1"/>
        <end position="35"/>
    </location>
</feature>
<dbReference type="OrthoDB" id="49151at2759"/>
<accession>A0A0D0E407</accession>
<sequence>MKRGSVGLVAYSSSEDGETPINEPPQPKKKRKLPTLSSSLTIPTPIDNPALHQGRVRTIPHVEGQYATYIYVPLVLHPKDVLYTLLQDVLKFAEEPVPSLYPIGRQSDGQIAGSRAAQWELHISLSHPLFLRAHQREEFKRAIQQVASSLAPFDASFAAFSELTNDERTRTFLAVEVGAGHVELRRCLDLLSPTLRLLRQKEFYADPKFHASIAWALLEKTPSPSNPALFPTTGVLDEIALDEFPPPGDEAVHRSISPPTSTESKENFARIPHFPRSLVPSINQAYAGKLSEARTGGFVVDRISVKIGKDIFTWPLKLVRNGT</sequence>
<keyword evidence="9" id="KW-1185">Reference proteome</keyword>
<keyword evidence="3" id="KW-0456">Lyase</keyword>
<reference evidence="8 9" key="1">
    <citation type="submission" date="2014-04" db="EMBL/GenBank/DDBJ databases">
        <authorList>
            <consortium name="DOE Joint Genome Institute"/>
            <person name="Kuo A."/>
            <person name="Kohler A."/>
            <person name="Jargeat P."/>
            <person name="Nagy L.G."/>
            <person name="Floudas D."/>
            <person name="Copeland A."/>
            <person name="Barry K.W."/>
            <person name="Cichocki N."/>
            <person name="Veneault-Fourrey C."/>
            <person name="LaButti K."/>
            <person name="Lindquist E.A."/>
            <person name="Lipzen A."/>
            <person name="Lundell T."/>
            <person name="Morin E."/>
            <person name="Murat C."/>
            <person name="Sun H."/>
            <person name="Tunlid A."/>
            <person name="Henrissat B."/>
            <person name="Grigoriev I.V."/>
            <person name="Hibbett D.S."/>
            <person name="Martin F."/>
            <person name="Nordberg H.P."/>
            <person name="Cantor M.N."/>
            <person name="Hua S.X."/>
        </authorList>
    </citation>
    <scope>NUCLEOTIDE SEQUENCE [LARGE SCALE GENOMIC DNA]</scope>
    <source>
        <strain evidence="8 9">Ve08.2h10</strain>
    </source>
</reference>
<evidence type="ECO:0000256" key="1">
    <source>
        <dbReference type="ARBA" id="ARBA00022722"/>
    </source>
</evidence>
<dbReference type="GO" id="GO:0016829">
    <property type="term" value="F:lyase activity"/>
    <property type="evidence" value="ECO:0007669"/>
    <property type="project" value="UniProtKB-KW"/>
</dbReference>
<reference evidence="9" key="2">
    <citation type="submission" date="2015-01" db="EMBL/GenBank/DDBJ databases">
        <title>Evolutionary Origins and Diversification of the Mycorrhizal Mutualists.</title>
        <authorList>
            <consortium name="DOE Joint Genome Institute"/>
            <consortium name="Mycorrhizal Genomics Consortium"/>
            <person name="Kohler A."/>
            <person name="Kuo A."/>
            <person name="Nagy L.G."/>
            <person name="Floudas D."/>
            <person name="Copeland A."/>
            <person name="Barry K.W."/>
            <person name="Cichocki N."/>
            <person name="Veneault-Fourrey C."/>
            <person name="LaButti K."/>
            <person name="Lindquist E.A."/>
            <person name="Lipzen A."/>
            <person name="Lundell T."/>
            <person name="Morin E."/>
            <person name="Murat C."/>
            <person name="Riley R."/>
            <person name="Ohm R."/>
            <person name="Sun H."/>
            <person name="Tunlid A."/>
            <person name="Henrissat B."/>
            <person name="Grigoriev I.V."/>
            <person name="Hibbett D.S."/>
            <person name="Martin F."/>
        </authorList>
    </citation>
    <scope>NUCLEOTIDE SEQUENCE [LARGE SCALE GENOMIC DNA]</scope>
    <source>
        <strain evidence="9">Ve08.2h10</strain>
    </source>
</reference>
<dbReference type="PANTHER" id="PTHR13522:SF3">
    <property type="entry name" value="U6 SNRNA PHOSPHODIESTERASE 1"/>
    <property type="match status" value="1"/>
</dbReference>
<dbReference type="InParanoid" id="A0A0D0E407"/>
<dbReference type="STRING" id="930991.A0A0D0E407"/>
<dbReference type="GO" id="GO:0005634">
    <property type="term" value="C:nucleus"/>
    <property type="evidence" value="ECO:0007669"/>
    <property type="project" value="TreeGrafter"/>
</dbReference>
<evidence type="ECO:0000313" key="8">
    <source>
        <dbReference type="EMBL" id="KIK95804.1"/>
    </source>
</evidence>
<dbReference type="AlphaFoldDB" id="A0A0D0E407"/>
<dbReference type="FunCoup" id="A0A0D0E407">
    <property type="interactions" value="178"/>
</dbReference>
<evidence type="ECO:0000256" key="3">
    <source>
        <dbReference type="ARBA" id="ARBA00023239"/>
    </source>
</evidence>
<dbReference type="PANTHER" id="PTHR13522">
    <property type="entry name" value="U6 SNRNA PHOSPHODIESTERASE 1"/>
    <property type="match status" value="1"/>
</dbReference>
<keyword evidence="4" id="KW-0539">Nucleus</keyword>
<dbReference type="HOGENOM" id="CLU_057212_1_0_1"/>
<organism evidence="8 9">
    <name type="scientific">Paxillus rubicundulus Ve08.2h10</name>
    <dbReference type="NCBI Taxonomy" id="930991"/>
    <lineage>
        <taxon>Eukaryota</taxon>
        <taxon>Fungi</taxon>
        <taxon>Dikarya</taxon>
        <taxon>Basidiomycota</taxon>
        <taxon>Agaricomycotina</taxon>
        <taxon>Agaricomycetes</taxon>
        <taxon>Agaricomycetidae</taxon>
        <taxon>Boletales</taxon>
        <taxon>Paxilineae</taxon>
        <taxon>Paxillaceae</taxon>
        <taxon>Paxillus</taxon>
    </lineage>
</organism>
<protein>
    <recommendedName>
        <fullName evidence="5">U6 snRNA phosphodiesterase 1</fullName>
    </recommendedName>
    <alternativeName>
        <fullName evidence="6">3'-5' RNA exonuclease USB1</fullName>
    </alternativeName>
</protein>
<dbReference type="EMBL" id="KN825020">
    <property type="protein sequence ID" value="KIK95804.1"/>
    <property type="molecule type" value="Genomic_DNA"/>
</dbReference>
<evidence type="ECO:0000256" key="4">
    <source>
        <dbReference type="ARBA" id="ARBA00023242"/>
    </source>
</evidence>
<evidence type="ECO:0000313" key="9">
    <source>
        <dbReference type="Proteomes" id="UP000054538"/>
    </source>
</evidence>